<feature type="region of interest" description="Disordered" evidence="1">
    <location>
        <begin position="30"/>
        <end position="83"/>
    </location>
</feature>
<reference evidence="2" key="1">
    <citation type="submission" date="2017-09" db="EMBL/GenBank/DDBJ databases">
        <title>Yangia sp. SAOS 153D whole genome sequencing.</title>
        <authorList>
            <person name="Verma A."/>
            <person name="Krishnamurthi S."/>
        </authorList>
    </citation>
    <scope>NUCLEOTIDE SEQUENCE [LARGE SCALE GENOMIC DNA]</scope>
    <source>
        <strain evidence="2">SAOS 153D</strain>
    </source>
</reference>
<proteinExistence type="predicted"/>
<dbReference type="EMBL" id="NTHN01000310">
    <property type="protein sequence ID" value="PBD17876.1"/>
    <property type="molecule type" value="Genomic_DNA"/>
</dbReference>
<organism evidence="2">
    <name type="scientific">Alloyangia mangrovi</name>
    <dbReference type="NCBI Taxonomy" id="1779329"/>
    <lineage>
        <taxon>Bacteria</taxon>
        <taxon>Pseudomonadati</taxon>
        <taxon>Pseudomonadota</taxon>
        <taxon>Alphaproteobacteria</taxon>
        <taxon>Rhodobacterales</taxon>
        <taxon>Roseobacteraceae</taxon>
        <taxon>Alloyangia</taxon>
    </lineage>
</organism>
<accession>A0A2A3JRP7</accession>
<dbReference type="AlphaFoldDB" id="A0A2A3JRP7"/>
<comment type="caution">
    <text evidence="2">The sequence shown here is derived from an EMBL/GenBank/DDBJ whole genome shotgun (WGS) entry which is preliminary data.</text>
</comment>
<evidence type="ECO:0000313" key="2">
    <source>
        <dbReference type="EMBL" id="PBD17876.1"/>
    </source>
</evidence>
<protein>
    <submittedName>
        <fullName evidence="2">Uncharacterized protein</fullName>
    </submittedName>
</protein>
<sequence>MMVIDPFRFVLTCCFLPAPNGRLAQLLRRGRAEPDRAARRGRLAGPFGPNRESWHKSAQPPEPNRLRSPSEGGELPEPARIAP</sequence>
<gene>
    <name evidence="2" type="ORF">CLG85_17705</name>
</gene>
<evidence type="ECO:0000256" key="1">
    <source>
        <dbReference type="SAM" id="MobiDB-lite"/>
    </source>
</evidence>
<name>A0A2A3JRP7_9RHOB</name>